<proteinExistence type="predicted"/>
<gene>
    <name evidence="4" type="ORF">ACFP3M_05050</name>
</gene>
<protein>
    <submittedName>
        <fullName evidence="4">DUF4232 domain-containing protein</fullName>
    </submittedName>
</protein>
<organism evidence="4 5">
    <name type="scientific">Streptomyces ramulosus</name>
    <dbReference type="NCBI Taxonomy" id="47762"/>
    <lineage>
        <taxon>Bacteria</taxon>
        <taxon>Bacillati</taxon>
        <taxon>Actinomycetota</taxon>
        <taxon>Actinomycetes</taxon>
        <taxon>Kitasatosporales</taxon>
        <taxon>Streptomycetaceae</taxon>
        <taxon>Streptomyces</taxon>
    </lineage>
</organism>
<reference evidence="5" key="1">
    <citation type="journal article" date="2019" name="Int. J. Syst. Evol. Microbiol.">
        <title>The Global Catalogue of Microorganisms (GCM) 10K type strain sequencing project: providing services to taxonomists for standard genome sequencing and annotation.</title>
        <authorList>
            <consortium name="The Broad Institute Genomics Platform"/>
            <consortium name="The Broad Institute Genome Sequencing Center for Infectious Disease"/>
            <person name="Wu L."/>
            <person name="Ma J."/>
        </authorList>
    </citation>
    <scope>NUCLEOTIDE SEQUENCE [LARGE SCALE GENOMIC DNA]</scope>
    <source>
        <strain evidence="5">CGMCC 1.15809</strain>
    </source>
</reference>
<comment type="caution">
    <text evidence="4">The sequence shown here is derived from an EMBL/GenBank/DDBJ whole genome shotgun (WGS) entry which is preliminary data.</text>
</comment>
<dbReference type="PROSITE" id="PS51257">
    <property type="entry name" value="PROKAR_LIPOPROTEIN"/>
    <property type="match status" value="1"/>
</dbReference>
<feature type="chain" id="PRO_5045299223" evidence="2">
    <location>
        <begin position="22"/>
        <end position="202"/>
    </location>
</feature>
<feature type="signal peptide" evidence="2">
    <location>
        <begin position="1"/>
        <end position="21"/>
    </location>
</feature>
<accession>A0ABW1FDK0</accession>
<feature type="region of interest" description="Disordered" evidence="1">
    <location>
        <begin position="26"/>
        <end position="70"/>
    </location>
</feature>
<evidence type="ECO:0000256" key="2">
    <source>
        <dbReference type="SAM" id="SignalP"/>
    </source>
</evidence>
<feature type="domain" description="DUF4232" evidence="3">
    <location>
        <begin position="75"/>
        <end position="198"/>
    </location>
</feature>
<feature type="compositionally biased region" description="Low complexity" evidence="1">
    <location>
        <begin position="32"/>
        <end position="60"/>
    </location>
</feature>
<evidence type="ECO:0000313" key="5">
    <source>
        <dbReference type="Proteomes" id="UP001596241"/>
    </source>
</evidence>
<dbReference type="Proteomes" id="UP001596241">
    <property type="component" value="Unassembled WGS sequence"/>
</dbReference>
<name>A0ABW1FDK0_9ACTN</name>
<evidence type="ECO:0000259" key="3">
    <source>
        <dbReference type="Pfam" id="PF14016"/>
    </source>
</evidence>
<dbReference type="RefSeq" id="WP_345087289.1">
    <property type="nucleotide sequence ID" value="NZ_BAAAWG010000013.1"/>
</dbReference>
<keyword evidence="5" id="KW-1185">Reference proteome</keyword>
<keyword evidence="2" id="KW-0732">Signal</keyword>
<evidence type="ECO:0000256" key="1">
    <source>
        <dbReference type="SAM" id="MobiDB-lite"/>
    </source>
</evidence>
<dbReference type="InterPro" id="IPR025326">
    <property type="entry name" value="DUF4232"/>
</dbReference>
<dbReference type="EMBL" id="JBHSPW010000002">
    <property type="protein sequence ID" value="MFC5892181.1"/>
    <property type="molecule type" value="Genomic_DNA"/>
</dbReference>
<sequence length="202" mass="19618">MRAHPLSLASLALVAGLTLTACDGGDKSAAGDAPSSAQGSQDSAQDATAVPADKGSAPAGSGSGSGADAGAGDACKTAQLGFSLSHGMSENTYLINLKNNGSAACSLQGFPGVDLKGKDGTVSATRSKVAPVKVTVQPGEETRFTLNAPANTSGGSGVTFTSLIVTPPNETHSHTLPAGINLAVTDEPDGGGVTVDPVGTGK</sequence>
<dbReference type="Pfam" id="PF14016">
    <property type="entry name" value="DUF4232"/>
    <property type="match status" value="1"/>
</dbReference>
<evidence type="ECO:0000313" key="4">
    <source>
        <dbReference type="EMBL" id="MFC5892181.1"/>
    </source>
</evidence>